<dbReference type="EC" id="1.1.1.35" evidence="5"/>
<name>A0AAU7KEA7_9GAMM</name>
<dbReference type="InterPro" id="IPR008927">
    <property type="entry name" value="6-PGluconate_DH-like_C_sf"/>
</dbReference>
<organism evidence="5">
    <name type="scientific">Halomonas sp. RT37</name>
    <dbReference type="NCBI Taxonomy" id="2950872"/>
    <lineage>
        <taxon>Bacteria</taxon>
        <taxon>Pseudomonadati</taxon>
        <taxon>Pseudomonadota</taxon>
        <taxon>Gammaproteobacteria</taxon>
        <taxon>Oceanospirillales</taxon>
        <taxon>Halomonadaceae</taxon>
        <taxon>Halomonas</taxon>
    </lineage>
</organism>
<dbReference type="InterPro" id="IPR006108">
    <property type="entry name" value="3HC_DH_C"/>
</dbReference>
<keyword evidence="2 5" id="KW-0560">Oxidoreductase</keyword>
<evidence type="ECO:0000256" key="2">
    <source>
        <dbReference type="ARBA" id="ARBA00023002"/>
    </source>
</evidence>
<evidence type="ECO:0000259" key="4">
    <source>
        <dbReference type="Pfam" id="PF02737"/>
    </source>
</evidence>
<dbReference type="Pfam" id="PF00725">
    <property type="entry name" value="3HCDH"/>
    <property type="match status" value="1"/>
</dbReference>
<dbReference type="PROSITE" id="PS00067">
    <property type="entry name" value="3HCDH"/>
    <property type="match status" value="1"/>
</dbReference>
<proteinExistence type="inferred from homology"/>
<evidence type="ECO:0000259" key="3">
    <source>
        <dbReference type="Pfam" id="PF00725"/>
    </source>
</evidence>
<accession>A0AAU7KEA7</accession>
<sequence>MTRPVGILGAGLIGRAWAIVFARAGIDVRLHDAADEALERARDAIATSLDDLHQAGLIEDPERAMSRIRYDSDLASAMAGVGYVQECGPEDVETKRRIYSDLEAVVAKDTVLASSTSGIAASRFTDHLHHPDRCLVAHPVNPPYLIPLVEVVPAPATGQAAVASTMALLEQARQTPILVNKEVPGFVLNRLQGALLNEALRLFADGVCSAEDLDKTVKHGLGLRWSFMGPFETIDLNAPDGVVDYGNRYGPLYRDVDRERGDDDPWQTTTLAALDQQRRQQLPAQRLGERQAWRDRRLMALIAHQQSLTND</sequence>
<protein>
    <submittedName>
        <fullName evidence="5">3-hydroxyacyl-CoA dehydrogenase</fullName>
        <ecNumber evidence="5">1.1.1.35</ecNumber>
    </submittedName>
</protein>
<dbReference type="NCBIfam" id="NF004783">
    <property type="entry name" value="PRK06129.1"/>
    <property type="match status" value="1"/>
</dbReference>
<reference evidence="5" key="1">
    <citation type="submission" date="2022-06" db="EMBL/GenBank/DDBJ databases">
        <title>A novel DMS-producing enzyme.</title>
        <authorList>
            <person name="Zhang Y."/>
        </authorList>
    </citation>
    <scope>NUCLEOTIDE SEQUENCE</scope>
    <source>
        <strain evidence="5">RT37</strain>
    </source>
</reference>
<dbReference type="InterPro" id="IPR006180">
    <property type="entry name" value="3-OHacyl-CoA_DH_CS"/>
</dbReference>
<dbReference type="PANTHER" id="PTHR48075:SF1">
    <property type="entry name" value="LAMBDA-CRYSTALLIN HOMOLOG"/>
    <property type="match status" value="1"/>
</dbReference>
<feature type="domain" description="3-hydroxyacyl-CoA dehydrogenase C-terminal" evidence="3">
    <location>
        <begin position="185"/>
        <end position="244"/>
    </location>
</feature>
<dbReference type="Gene3D" id="3.40.50.720">
    <property type="entry name" value="NAD(P)-binding Rossmann-like Domain"/>
    <property type="match status" value="1"/>
</dbReference>
<dbReference type="InterPro" id="IPR013328">
    <property type="entry name" value="6PGD_dom2"/>
</dbReference>
<evidence type="ECO:0000313" key="5">
    <source>
        <dbReference type="EMBL" id="XBO69981.1"/>
    </source>
</evidence>
<dbReference type="PANTHER" id="PTHR48075">
    <property type="entry name" value="3-HYDROXYACYL-COA DEHYDROGENASE FAMILY PROTEIN"/>
    <property type="match status" value="1"/>
</dbReference>
<dbReference type="GO" id="GO:0070403">
    <property type="term" value="F:NAD+ binding"/>
    <property type="evidence" value="ECO:0007669"/>
    <property type="project" value="InterPro"/>
</dbReference>
<dbReference type="EMBL" id="CP098827">
    <property type="protein sequence ID" value="XBO69981.1"/>
    <property type="molecule type" value="Genomic_DNA"/>
</dbReference>
<dbReference type="GO" id="GO:0006631">
    <property type="term" value="P:fatty acid metabolic process"/>
    <property type="evidence" value="ECO:0007669"/>
    <property type="project" value="InterPro"/>
</dbReference>
<dbReference type="RefSeq" id="WP_348826889.1">
    <property type="nucleotide sequence ID" value="NZ_CP098827.1"/>
</dbReference>
<evidence type="ECO:0000256" key="1">
    <source>
        <dbReference type="ARBA" id="ARBA00009463"/>
    </source>
</evidence>
<comment type="similarity">
    <text evidence="1">Belongs to the 3-hydroxyacyl-CoA dehydrogenase family.</text>
</comment>
<dbReference type="SUPFAM" id="SSF51735">
    <property type="entry name" value="NAD(P)-binding Rossmann-fold domains"/>
    <property type="match status" value="1"/>
</dbReference>
<dbReference type="GO" id="GO:0003857">
    <property type="term" value="F:(3S)-3-hydroxyacyl-CoA dehydrogenase (NAD+) activity"/>
    <property type="evidence" value="ECO:0007669"/>
    <property type="project" value="UniProtKB-EC"/>
</dbReference>
<dbReference type="GO" id="GO:0050104">
    <property type="term" value="F:L-gulonate 3-dehydrogenase activity"/>
    <property type="evidence" value="ECO:0007669"/>
    <property type="project" value="TreeGrafter"/>
</dbReference>
<dbReference type="AlphaFoldDB" id="A0AAU7KEA7"/>
<feature type="domain" description="3-hydroxyacyl-CoA dehydrogenase NAD binding" evidence="4">
    <location>
        <begin position="5"/>
        <end position="181"/>
    </location>
</feature>
<dbReference type="Gene3D" id="1.10.1040.10">
    <property type="entry name" value="N-(1-d-carboxylethyl)-l-norvaline Dehydrogenase, domain 2"/>
    <property type="match status" value="1"/>
</dbReference>
<dbReference type="Pfam" id="PF02737">
    <property type="entry name" value="3HCDH_N"/>
    <property type="match status" value="1"/>
</dbReference>
<dbReference type="InterPro" id="IPR006176">
    <property type="entry name" value="3-OHacyl-CoA_DH_NAD-bd"/>
</dbReference>
<dbReference type="SUPFAM" id="SSF48179">
    <property type="entry name" value="6-phosphogluconate dehydrogenase C-terminal domain-like"/>
    <property type="match status" value="1"/>
</dbReference>
<dbReference type="InterPro" id="IPR036291">
    <property type="entry name" value="NAD(P)-bd_dom_sf"/>
</dbReference>
<gene>
    <name evidence="5" type="ORF">NFG58_15315</name>
</gene>